<dbReference type="AlphaFoldDB" id="A0A172UJE8"/>
<keyword evidence="4" id="KW-1185">Reference proteome</keyword>
<dbReference type="RefSeq" id="WP_067993042.1">
    <property type="nucleotide sequence ID" value="NZ_CP015596.1"/>
</dbReference>
<name>A0A172UJE8_9MYCO</name>
<evidence type="ECO:0000313" key="3">
    <source>
        <dbReference type="EMBL" id="ANE79206.1"/>
    </source>
</evidence>
<dbReference type="PROSITE" id="PS51257">
    <property type="entry name" value="PROKAR_LIPOPROTEIN"/>
    <property type="match status" value="1"/>
</dbReference>
<feature type="signal peptide" evidence="2">
    <location>
        <begin position="1"/>
        <end position="31"/>
    </location>
</feature>
<feature type="region of interest" description="Disordered" evidence="1">
    <location>
        <begin position="36"/>
        <end position="91"/>
    </location>
</feature>
<gene>
    <name evidence="3" type="ORF">A7U43_07605</name>
</gene>
<feature type="compositionally biased region" description="Pro residues" evidence="1">
    <location>
        <begin position="66"/>
        <end position="83"/>
    </location>
</feature>
<dbReference type="KEGG" id="madi:A7U43_07605"/>
<organism evidence="3 4">
    <name type="scientific">Mycobacterium adipatum</name>
    <dbReference type="NCBI Taxonomy" id="1682113"/>
    <lineage>
        <taxon>Bacteria</taxon>
        <taxon>Bacillati</taxon>
        <taxon>Actinomycetota</taxon>
        <taxon>Actinomycetes</taxon>
        <taxon>Mycobacteriales</taxon>
        <taxon>Mycobacteriaceae</taxon>
        <taxon>Mycobacterium</taxon>
    </lineage>
</organism>
<evidence type="ECO:0000313" key="4">
    <source>
        <dbReference type="Proteomes" id="UP000077143"/>
    </source>
</evidence>
<proteinExistence type="predicted"/>
<evidence type="ECO:0000256" key="1">
    <source>
        <dbReference type="SAM" id="MobiDB-lite"/>
    </source>
</evidence>
<reference evidence="3 4" key="1">
    <citation type="submission" date="2016-05" db="EMBL/GenBank/DDBJ databases">
        <title>Complete genome sequence of a phthalic acid esters degrading Mycobacterium sp. YC-RL4.</title>
        <authorList>
            <person name="Ren L."/>
            <person name="Fan S."/>
            <person name="Ruth N."/>
            <person name="Jia Y."/>
            <person name="Wang J."/>
            <person name="Qiao C."/>
        </authorList>
    </citation>
    <scope>NUCLEOTIDE SEQUENCE [LARGE SCALE GENOMIC DNA]</scope>
    <source>
        <strain evidence="3 4">YC-RL4</strain>
    </source>
</reference>
<evidence type="ECO:0000256" key="2">
    <source>
        <dbReference type="SAM" id="SignalP"/>
    </source>
</evidence>
<protein>
    <submittedName>
        <fullName evidence="3">Uncharacterized protein</fullName>
    </submittedName>
</protein>
<dbReference type="EMBL" id="CP015596">
    <property type="protein sequence ID" value="ANE79206.1"/>
    <property type="molecule type" value="Genomic_DNA"/>
</dbReference>
<feature type="chain" id="PRO_5008002122" evidence="2">
    <location>
        <begin position="32"/>
        <end position="107"/>
    </location>
</feature>
<sequence length="107" mass="10285">MILSSLRAAVVGLAGAALLTGVVACSSEAAAAPDHADFQQCLSDNGVPSPPDGGPRGPGGPEGHPDGPPPAPPTAGATPPAPPGVDHGTWDAAMQACRSLAPAPPSR</sequence>
<keyword evidence="2" id="KW-0732">Signal</keyword>
<dbReference type="Proteomes" id="UP000077143">
    <property type="component" value="Chromosome"/>
</dbReference>
<accession>A0A172UJE8</accession>